<gene>
    <name evidence="3" type="ORF">B2A_06098</name>
</gene>
<dbReference type="GO" id="GO:0030170">
    <property type="term" value="F:pyridoxal phosphate binding"/>
    <property type="evidence" value="ECO:0007669"/>
    <property type="project" value="InterPro"/>
</dbReference>
<accession>T1AAX1</accession>
<comment type="caution">
    <text evidence="3">The sequence shown here is derived from an EMBL/GenBank/DDBJ whole genome shotgun (WGS) entry which is preliminary data.</text>
</comment>
<dbReference type="SUPFAM" id="SSF53383">
    <property type="entry name" value="PLP-dependent transferases"/>
    <property type="match status" value="1"/>
</dbReference>
<feature type="non-terminal residue" evidence="3">
    <location>
        <position position="292"/>
    </location>
</feature>
<feature type="region of interest" description="Disordered" evidence="1">
    <location>
        <begin position="246"/>
        <end position="292"/>
    </location>
</feature>
<dbReference type="InterPro" id="IPR015422">
    <property type="entry name" value="PyrdxlP-dep_Trfase_small"/>
</dbReference>
<dbReference type="InterPro" id="IPR015421">
    <property type="entry name" value="PyrdxlP-dep_Trfase_major"/>
</dbReference>
<dbReference type="AlphaFoldDB" id="T1AAX1"/>
<protein>
    <submittedName>
        <fullName evidence="3">Aspartate aminotransferase related protein</fullName>
    </submittedName>
</protein>
<feature type="compositionally biased region" description="Basic and acidic residues" evidence="1">
    <location>
        <begin position="265"/>
        <end position="274"/>
    </location>
</feature>
<dbReference type="GO" id="GO:0008483">
    <property type="term" value="F:transaminase activity"/>
    <property type="evidence" value="ECO:0007669"/>
    <property type="project" value="UniProtKB-KW"/>
</dbReference>
<name>T1AAX1_9ZZZZ</name>
<sequence>MFFLGGRGRGAQRQCRVHLPEYPPLVTLAGLAGFRPVQNEGPVPVALLSLPRNPEGLGWTSAELATWSEGARSTVIDETFREFVGRPSHAEAGTPGLWTTGALTKFFGGDAVRVGYAIAPPEEVEAFQRLHSIVLDDIPAFFAASALALLADREPIARRVRALFNRNRAALRQALPAVPSIDAPVYFDRAPDGDGDGLAQRCLRASVLVSPGSLFGDPTGVRICLTRPTFRRDLARYLAVRGGAVPAEPASEGVPIRAARPRRGRPPEREPGDRHRPRRFGPRRRRPALALP</sequence>
<dbReference type="Pfam" id="PF00155">
    <property type="entry name" value="Aminotran_1_2"/>
    <property type="match status" value="1"/>
</dbReference>
<dbReference type="InterPro" id="IPR004839">
    <property type="entry name" value="Aminotransferase_I/II_large"/>
</dbReference>
<reference evidence="3" key="2">
    <citation type="journal article" date="2014" name="ISME J.">
        <title>Microbial stratification in low pH oxic and suboxic macroscopic growths along an acid mine drainage.</title>
        <authorList>
            <person name="Mendez-Garcia C."/>
            <person name="Mesa V."/>
            <person name="Sprenger R.R."/>
            <person name="Richter M."/>
            <person name="Diez M.S."/>
            <person name="Solano J."/>
            <person name="Bargiela R."/>
            <person name="Golyshina O.V."/>
            <person name="Manteca A."/>
            <person name="Ramos J.L."/>
            <person name="Gallego J.R."/>
            <person name="Llorente I."/>
            <person name="Martins Dos Santos V.A."/>
            <person name="Jensen O.N."/>
            <person name="Pelaez A.I."/>
            <person name="Sanchez J."/>
            <person name="Ferrer M."/>
        </authorList>
    </citation>
    <scope>NUCLEOTIDE SEQUENCE</scope>
</reference>
<organism evidence="3">
    <name type="scientific">mine drainage metagenome</name>
    <dbReference type="NCBI Taxonomy" id="410659"/>
    <lineage>
        <taxon>unclassified sequences</taxon>
        <taxon>metagenomes</taxon>
        <taxon>ecological metagenomes</taxon>
    </lineage>
</organism>
<proteinExistence type="predicted"/>
<feature type="domain" description="Aminotransferase class I/classII large" evidence="2">
    <location>
        <begin position="49"/>
        <end position="225"/>
    </location>
</feature>
<reference evidence="3" key="1">
    <citation type="submission" date="2013-08" db="EMBL/GenBank/DDBJ databases">
        <authorList>
            <person name="Mendez C."/>
            <person name="Richter M."/>
            <person name="Ferrer M."/>
            <person name="Sanchez J."/>
        </authorList>
    </citation>
    <scope>NUCLEOTIDE SEQUENCE</scope>
</reference>
<dbReference type="InterPro" id="IPR015424">
    <property type="entry name" value="PyrdxlP-dep_Trfase"/>
</dbReference>
<dbReference type="EMBL" id="AUZZ01004284">
    <property type="protein sequence ID" value="EQD54167.1"/>
    <property type="molecule type" value="Genomic_DNA"/>
</dbReference>
<evidence type="ECO:0000259" key="2">
    <source>
        <dbReference type="Pfam" id="PF00155"/>
    </source>
</evidence>
<feature type="compositionally biased region" description="Basic residues" evidence="1">
    <location>
        <begin position="275"/>
        <end position="292"/>
    </location>
</feature>
<keyword evidence="3" id="KW-0032">Aminotransferase</keyword>
<evidence type="ECO:0000256" key="1">
    <source>
        <dbReference type="SAM" id="MobiDB-lite"/>
    </source>
</evidence>
<evidence type="ECO:0000313" key="3">
    <source>
        <dbReference type="EMBL" id="EQD54167.1"/>
    </source>
</evidence>
<dbReference type="Gene3D" id="3.40.640.10">
    <property type="entry name" value="Type I PLP-dependent aspartate aminotransferase-like (Major domain)"/>
    <property type="match status" value="1"/>
</dbReference>
<keyword evidence="3" id="KW-0808">Transferase</keyword>
<dbReference type="Gene3D" id="3.90.1150.10">
    <property type="entry name" value="Aspartate Aminotransferase, domain 1"/>
    <property type="match status" value="1"/>
</dbReference>